<evidence type="ECO:0000256" key="1">
    <source>
        <dbReference type="ARBA" id="ARBA00022737"/>
    </source>
</evidence>
<dbReference type="AlphaFoldDB" id="A0A7R9MJD8"/>
<feature type="non-terminal residue" evidence="5">
    <location>
        <position position="1"/>
    </location>
</feature>
<gene>
    <name evidence="5" type="ORF">ONB1V03_LOCUS17909</name>
</gene>
<feature type="domain" description="EF-hand" evidence="4">
    <location>
        <begin position="196"/>
        <end position="231"/>
    </location>
</feature>
<feature type="transmembrane region" description="Helical" evidence="3">
    <location>
        <begin position="53"/>
        <end position="75"/>
    </location>
</feature>
<keyword evidence="3" id="KW-0472">Membrane</keyword>
<dbReference type="SUPFAM" id="SSF47473">
    <property type="entry name" value="EF-hand"/>
    <property type="match status" value="1"/>
</dbReference>
<dbReference type="PROSITE" id="PS50222">
    <property type="entry name" value="EF_HAND_2"/>
    <property type="match status" value="3"/>
</dbReference>
<feature type="domain" description="EF-hand" evidence="4">
    <location>
        <begin position="234"/>
        <end position="269"/>
    </location>
</feature>
<evidence type="ECO:0000259" key="4">
    <source>
        <dbReference type="PROSITE" id="PS50222"/>
    </source>
</evidence>
<dbReference type="EMBL" id="CAJPVJ010023364">
    <property type="protein sequence ID" value="CAG2178484.1"/>
    <property type="molecule type" value="Genomic_DNA"/>
</dbReference>
<feature type="non-terminal residue" evidence="5">
    <location>
        <position position="272"/>
    </location>
</feature>
<dbReference type="PANTHER" id="PTHR23048">
    <property type="entry name" value="MYOSIN LIGHT CHAIN 1, 3"/>
    <property type="match status" value="1"/>
</dbReference>
<dbReference type="CDD" id="cd00051">
    <property type="entry name" value="EFh"/>
    <property type="match status" value="1"/>
</dbReference>
<dbReference type="GO" id="GO:0005509">
    <property type="term" value="F:calcium ion binding"/>
    <property type="evidence" value="ECO:0007669"/>
    <property type="project" value="InterPro"/>
</dbReference>
<dbReference type="Proteomes" id="UP000728032">
    <property type="component" value="Unassembled WGS sequence"/>
</dbReference>
<dbReference type="Pfam" id="PF13499">
    <property type="entry name" value="EF-hand_7"/>
    <property type="match status" value="1"/>
</dbReference>
<dbReference type="GO" id="GO:0016460">
    <property type="term" value="C:myosin II complex"/>
    <property type="evidence" value="ECO:0007669"/>
    <property type="project" value="TreeGrafter"/>
</dbReference>
<keyword evidence="3" id="KW-1133">Transmembrane helix</keyword>
<name>A0A7R9MJD8_9ACAR</name>
<dbReference type="OrthoDB" id="10260307at2759"/>
<feature type="domain" description="EF-hand" evidence="4">
    <location>
        <begin position="160"/>
        <end position="195"/>
    </location>
</feature>
<proteinExistence type="predicted"/>
<dbReference type="FunFam" id="1.10.238.10:FF:000001">
    <property type="entry name" value="Calmodulin 1"/>
    <property type="match status" value="1"/>
</dbReference>
<dbReference type="InterPro" id="IPR050230">
    <property type="entry name" value="CALM/Myosin/TropC-like"/>
</dbReference>
<evidence type="ECO:0000313" key="6">
    <source>
        <dbReference type="Proteomes" id="UP000728032"/>
    </source>
</evidence>
<keyword evidence="6" id="KW-1185">Reference proteome</keyword>
<dbReference type="Pfam" id="PF13202">
    <property type="entry name" value="EF-hand_5"/>
    <property type="match status" value="1"/>
</dbReference>
<accession>A0A7R9MJD8</accession>
<evidence type="ECO:0000256" key="2">
    <source>
        <dbReference type="ARBA" id="ARBA00022837"/>
    </source>
</evidence>
<keyword evidence="2" id="KW-0106">Calcium</keyword>
<dbReference type="PROSITE" id="PS00018">
    <property type="entry name" value="EF_HAND_1"/>
    <property type="match status" value="1"/>
</dbReference>
<dbReference type="InterPro" id="IPR018247">
    <property type="entry name" value="EF_Hand_1_Ca_BS"/>
</dbReference>
<reference evidence="5" key="1">
    <citation type="submission" date="2020-11" db="EMBL/GenBank/DDBJ databases">
        <authorList>
            <person name="Tran Van P."/>
        </authorList>
    </citation>
    <scope>NUCLEOTIDE SEQUENCE</scope>
</reference>
<sequence length="272" mass="31217">YVMTRKPKSLSDWVLTFPNREEFVELIVRSINLVNIAVIAWIAVTYSQMRPKMVWILVLSLFNAIRALVLTKLWFELIRKSCADFADWKAKNFRVFVDKNPDYKAREGFVKSRSPSKSCADFADWKAKNFRVFVDKNPDYKAREGFVKSRSPSKDPKTSSIIAQIRAAFSLADTKGDKRIDGPELKVMLSKLKIPISDAIIDQLIAETSKNGDGMITEEEFFRWMLKMDAHEDDVEGELRAAFKIFDMDSSGTIEIEDIKWALELIGEPITD</sequence>
<feature type="transmembrane region" description="Helical" evidence="3">
    <location>
        <begin position="26"/>
        <end position="46"/>
    </location>
</feature>
<dbReference type="InterPro" id="IPR002048">
    <property type="entry name" value="EF_hand_dom"/>
</dbReference>
<keyword evidence="3" id="KW-0812">Transmembrane</keyword>
<organism evidence="5">
    <name type="scientific">Oppiella nova</name>
    <dbReference type="NCBI Taxonomy" id="334625"/>
    <lineage>
        <taxon>Eukaryota</taxon>
        <taxon>Metazoa</taxon>
        <taxon>Ecdysozoa</taxon>
        <taxon>Arthropoda</taxon>
        <taxon>Chelicerata</taxon>
        <taxon>Arachnida</taxon>
        <taxon>Acari</taxon>
        <taxon>Acariformes</taxon>
        <taxon>Sarcoptiformes</taxon>
        <taxon>Oribatida</taxon>
        <taxon>Brachypylina</taxon>
        <taxon>Oppioidea</taxon>
        <taxon>Oppiidae</taxon>
        <taxon>Oppiella</taxon>
    </lineage>
</organism>
<dbReference type="PANTHER" id="PTHR23048:SF0">
    <property type="entry name" value="CALMODULIN LIKE 3"/>
    <property type="match status" value="1"/>
</dbReference>
<dbReference type="EMBL" id="OC938189">
    <property type="protein sequence ID" value="CAD7661348.1"/>
    <property type="molecule type" value="Genomic_DNA"/>
</dbReference>
<dbReference type="Gene3D" id="1.10.238.10">
    <property type="entry name" value="EF-hand"/>
    <property type="match status" value="2"/>
</dbReference>
<keyword evidence="1" id="KW-0677">Repeat</keyword>
<evidence type="ECO:0000313" key="5">
    <source>
        <dbReference type="EMBL" id="CAD7661348.1"/>
    </source>
</evidence>
<dbReference type="InterPro" id="IPR011992">
    <property type="entry name" value="EF-hand-dom_pair"/>
</dbReference>
<protein>
    <recommendedName>
        <fullName evidence="4">EF-hand domain-containing protein</fullName>
    </recommendedName>
</protein>
<dbReference type="SMART" id="SM00054">
    <property type="entry name" value="EFh"/>
    <property type="match status" value="3"/>
</dbReference>
<evidence type="ECO:0000256" key="3">
    <source>
        <dbReference type="SAM" id="Phobius"/>
    </source>
</evidence>